<dbReference type="OrthoDB" id="9784707at2"/>
<dbReference type="CDD" id="cd04301">
    <property type="entry name" value="NAT_SF"/>
    <property type="match status" value="1"/>
</dbReference>
<dbReference type="Gene3D" id="3.40.630.30">
    <property type="match status" value="1"/>
</dbReference>
<dbReference type="InterPro" id="IPR000182">
    <property type="entry name" value="GNAT_dom"/>
</dbReference>
<dbReference type="PROSITE" id="PS51186">
    <property type="entry name" value="GNAT"/>
    <property type="match status" value="1"/>
</dbReference>
<dbReference type="InterPro" id="IPR016181">
    <property type="entry name" value="Acyl_CoA_acyltransferase"/>
</dbReference>
<dbReference type="SUPFAM" id="SSF55729">
    <property type="entry name" value="Acyl-CoA N-acyltransferases (Nat)"/>
    <property type="match status" value="1"/>
</dbReference>
<evidence type="ECO:0000313" key="3">
    <source>
        <dbReference type="Proteomes" id="UP000051922"/>
    </source>
</evidence>
<dbReference type="GO" id="GO:0005737">
    <property type="term" value="C:cytoplasm"/>
    <property type="evidence" value="ECO:0007669"/>
    <property type="project" value="TreeGrafter"/>
</dbReference>
<dbReference type="InterPro" id="IPR051908">
    <property type="entry name" value="Ribosomal_N-acetyltransferase"/>
</dbReference>
<dbReference type="RefSeq" id="WP_054648331.1">
    <property type="nucleotide sequence ID" value="NZ_AZFJ01000015.1"/>
</dbReference>
<dbReference type="STRING" id="1423783.FC50_GL002144"/>
<dbReference type="PANTHER" id="PTHR43441:SF11">
    <property type="entry name" value="RIBOSOMAL-PROTEIN-SERINE ACETYLTRANSFERASE"/>
    <property type="match status" value="1"/>
</dbReference>
<evidence type="ECO:0000313" key="2">
    <source>
        <dbReference type="EMBL" id="KRL87861.1"/>
    </source>
</evidence>
<dbReference type="PATRIC" id="fig|1423783.4.peg.2196"/>
<keyword evidence="3" id="KW-1185">Reference proteome</keyword>
<accession>A0A0R1UA99</accession>
<gene>
    <name evidence="2" type="ORF">FC50_GL002144</name>
</gene>
<name>A0A0R1UA99_9LACO</name>
<dbReference type="Proteomes" id="UP000051922">
    <property type="component" value="Unassembled WGS sequence"/>
</dbReference>
<dbReference type="PANTHER" id="PTHR43441">
    <property type="entry name" value="RIBOSOMAL-PROTEIN-SERINE ACETYLTRANSFERASE"/>
    <property type="match status" value="1"/>
</dbReference>
<dbReference type="AlphaFoldDB" id="A0A0R1UA99"/>
<dbReference type="Pfam" id="PF13302">
    <property type="entry name" value="Acetyltransf_3"/>
    <property type="match status" value="1"/>
</dbReference>
<protein>
    <recommendedName>
        <fullName evidence="1">N-acetyltransferase domain-containing protein</fullName>
    </recommendedName>
</protein>
<dbReference type="EMBL" id="AZFJ01000015">
    <property type="protein sequence ID" value="KRL87861.1"/>
    <property type="molecule type" value="Genomic_DNA"/>
</dbReference>
<dbReference type="GO" id="GO:1990189">
    <property type="term" value="F:protein N-terminal-serine acetyltransferase activity"/>
    <property type="evidence" value="ECO:0007669"/>
    <property type="project" value="TreeGrafter"/>
</dbReference>
<feature type="domain" description="N-acetyltransferase" evidence="1">
    <location>
        <begin position="4"/>
        <end position="171"/>
    </location>
</feature>
<sequence length="175" mass="19727">MSNITLIPATPRYAQDLFKVVDANRDYIGQWLPWAYTTTTVDDEIQFLRMMADKEALGSVYMRAIQLDGEIVGAIDLHNVTREHRHAEIGYFLGVNASGKGVMHHALAQMEDLGFDQLGMNKINILAATDNLPSRHVAERANYHLDGVLREDLNVNGILHDAAIYSKLYREWSAD</sequence>
<evidence type="ECO:0000259" key="1">
    <source>
        <dbReference type="PROSITE" id="PS51186"/>
    </source>
</evidence>
<comment type="caution">
    <text evidence="2">The sequence shown here is derived from an EMBL/GenBank/DDBJ whole genome shotgun (WGS) entry which is preliminary data.</text>
</comment>
<proteinExistence type="predicted"/>
<dbReference type="GO" id="GO:0008999">
    <property type="term" value="F:protein-N-terminal-alanine acetyltransferase activity"/>
    <property type="evidence" value="ECO:0007669"/>
    <property type="project" value="TreeGrafter"/>
</dbReference>
<reference evidence="2 3" key="1">
    <citation type="journal article" date="2015" name="Genome Announc.">
        <title>Expanding the biotechnology potential of lactobacilli through comparative genomics of 213 strains and associated genera.</title>
        <authorList>
            <person name="Sun Z."/>
            <person name="Harris H.M."/>
            <person name="McCann A."/>
            <person name="Guo C."/>
            <person name="Argimon S."/>
            <person name="Zhang W."/>
            <person name="Yang X."/>
            <person name="Jeffery I.B."/>
            <person name="Cooney J.C."/>
            <person name="Kagawa T.F."/>
            <person name="Liu W."/>
            <person name="Song Y."/>
            <person name="Salvetti E."/>
            <person name="Wrobel A."/>
            <person name="Rasinkangas P."/>
            <person name="Parkhill J."/>
            <person name="Rea M.C."/>
            <person name="O'Sullivan O."/>
            <person name="Ritari J."/>
            <person name="Douillard F.P."/>
            <person name="Paul Ross R."/>
            <person name="Yang R."/>
            <person name="Briner A.E."/>
            <person name="Felis G.E."/>
            <person name="de Vos W.M."/>
            <person name="Barrangou R."/>
            <person name="Klaenhammer T.R."/>
            <person name="Caufield P.W."/>
            <person name="Cui Y."/>
            <person name="Zhang H."/>
            <person name="O'Toole P.W."/>
        </authorList>
    </citation>
    <scope>NUCLEOTIDE SEQUENCE [LARGE SCALE GENOMIC DNA]</scope>
    <source>
        <strain evidence="2 3">DSM 15945</strain>
    </source>
</reference>
<organism evidence="2 3">
    <name type="scientific">Lacticaseibacillus pantheris DSM 15945 = JCM 12539 = NBRC 106106</name>
    <dbReference type="NCBI Taxonomy" id="1423783"/>
    <lineage>
        <taxon>Bacteria</taxon>
        <taxon>Bacillati</taxon>
        <taxon>Bacillota</taxon>
        <taxon>Bacilli</taxon>
        <taxon>Lactobacillales</taxon>
        <taxon>Lactobacillaceae</taxon>
        <taxon>Lacticaseibacillus</taxon>
    </lineage>
</organism>